<proteinExistence type="predicted"/>
<organism evidence="1">
    <name type="scientific">Arundo donax</name>
    <name type="common">Giant reed</name>
    <name type="synonym">Donax arundinaceus</name>
    <dbReference type="NCBI Taxonomy" id="35708"/>
    <lineage>
        <taxon>Eukaryota</taxon>
        <taxon>Viridiplantae</taxon>
        <taxon>Streptophyta</taxon>
        <taxon>Embryophyta</taxon>
        <taxon>Tracheophyta</taxon>
        <taxon>Spermatophyta</taxon>
        <taxon>Magnoliopsida</taxon>
        <taxon>Liliopsida</taxon>
        <taxon>Poales</taxon>
        <taxon>Poaceae</taxon>
        <taxon>PACMAD clade</taxon>
        <taxon>Arundinoideae</taxon>
        <taxon>Arundineae</taxon>
        <taxon>Arundo</taxon>
    </lineage>
</organism>
<protein>
    <submittedName>
        <fullName evidence="1">Uncharacterized protein</fullName>
    </submittedName>
</protein>
<dbReference type="EMBL" id="GBRH01282672">
    <property type="protein sequence ID" value="JAD15223.1"/>
    <property type="molecule type" value="Transcribed_RNA"/>
</dbReference>
<dbReference type="AlphaFoldDB" id="A0A0A9TFH3"/>
<evidence type="ECO:0000313" key="1">
    <source>
        <dbReference type="EMBL" id="JAD15223.1"/>
    </source>
</evidence>
<accession>A0A0A9TFH3</accession>
<sequence>MLTLSKQTNLFQFKTEFWIHASTEICVHGNLGDTTIYIWLLYLSNNFGATGEIKAVKSICMYYHSLG</sequence>
<reference evidence="1" key="2">
    <citation type="journal article" date="2015" name="Data Brief">
        <title>Shoot transcriptome of the giant reed, Arundo donax.</title>
        <authorList>
            <person name="Barrero R.A."/>
            <person name="Guerrero F.D."/>
            <person name="Moolhuijzen P."/>
            <person name="Goolsby J.A."/>
            <person name="Tidwell J."/>
            <person name="Bellgard S.E."/>
            <person name="Bellgard M.I."/>
        </authorList>
    </citation>
    <scope>NUCLEOTIDE SEQUENCE</scope>
    <source>
        <tissue evidence="1">Shoot tissue taken approximately 20 cm above the soil surface</tissue>
    </source>
</reference>
<reference evidence="1" key="1">
    <citation type="submission" date="2014-09" db="EMBL/GenBank/DDBJ databases">
        <authorList>
            <person name="Magalhaes I.L.F."/>
            <person name="Oliveira U."/>
            <person name="Santos F.R."/>
            <person name="Vidigal T.H.D.A."/>
            <person name="Brescovit A.D."/>
            <person name="Santos A.J."/>
        </authorList>
    </citation>
    <scope>NUCLEOTIDE SEQUENCE</scope>
    <source>
        <tissue evidence="1">Shoot tissue taken approximately 20 cm above the soil surface</tissue>
    </source>
</reference>
<name>A0A0A9TFH3_ARUDO</name>